<protein>
    <submittedName>
        <fullName evidence="1">Uncharacterized protein</fullName>
    </submittedName>
</protein>
<dbReference type="EMBL" id="JACEIK010004019">
    <property type="protein sequence ID" value="MCD9643869.1"/>
    <property type="molecule type" value="Genomic_DNA"/>
</dbReference>
<keyword evidence="2" id="KW-1185">Reference proteome</keyword>
<sequence length="70" mass="8277">MEKRKWELWRCDVGVRQSGGNMKREAEERGLELYTAENKVVGGRISPEKGFDEVNRLWWRAVVAGDRERR</sequence>
<accession>A0ABS8VCR8</accession>
<dbReference type="Proteomes" id="UP000823775">
    <property type="component" value="Unassembled WGS sequence"/>
</dbReference>
<name>A0ABS8VCR8_DATST</name>
<reference evidence="1 2" key="1">
    <citation type="journal article" date="2021" name="BMC Genomics">
        <title>Datura genome reveals duplications of psychoactive alkaloid biosynthetic genes and high mutation rate following tissue culture.</title>
        <authorList>
            <person name="Rajewski A."/>
            <person name="Carter-House D."/>
            <person name="Stajich J."/>
            <person name="Litt A."/>
        </authorList>
    </citation>
    <scope>NUCLEOTIDE SEQUENCE [LARGE SCALE GENOMIC DNA]</scope>
    <source>
        <strain evidence="1">AR-01</strain>
    </source>
</reference>
<evidence type="ECO:0000313" key="2">
    <source>
        <dbReference type="Proteomes" id="UP000823775"/>
    </source>
</evidence>
<comment type="caution">
    <text evidence="1">The sequence shown here is derived from an EMBL/GenBank/DDBJ whole genome shotgun (WGS) entry which is preliminary data.</text>
</comment>
<evidence type="ECO:0000313" key="1">
    <source>
        <dbReference type="EMBL" id="MCD9643869.1"/>
    </source>
</evidence>
<organism evidence="1 2">
    <name type="scientific">Datura stramonium</name>
    <name type="common">Jimsonweed</name>
    <name type="synonym">Common thornapple</name>
    <dbReference type="NCBI Taxonomy" id="4076"/>
    <lineage>
        <taxon>Eukaryota</taxon>
        <taxon>Viridiplantae</taxon>
        <taxon>Streptophyta</taxon>
        <taxon>Embryophyta</taxon>
        <taxon>Tracheophyta</taxon>
        <taxon>Spermatophyta</taxon>
        <taxon>Magnoliopsida</taxon>
        <taxon>eudicotyledons</taxon>
        <taxon>Gunneridae</taxon>
        <taxon>Pentapetalae</taxon>
        <taxon>asterids</taxon>
        <taxon>lamiids</taxon>
        <taxon>Solanales</taxon>
        <taxon>Solanaceae</taxon>
        <taxon>Solanoideae</taxon>
        <taxon>Datureae</taxon>
        <taxon>Datura</taxon>
    </lineage>
</organism>
<gene>
    <name evidence="1" type="ORF">HAX54_031721</name>
</gene>
<proteinExistence type="predicted"/>